<gene>
    <name evidence="4" type="ORF">AURANDRAFT_65889</name>
</gene>
<dbReference type="PANTHER" id="PTHR10177">
    <property type="entry name" value="CYCLINS"/>
    <property type="match status" value="1"/>
</dbReference>
<keyword evidence="5" id="KW-1185">Reference proteome</keyword>
<dbReference type="Gene3D" id="1.10.472.10">
    <property type="entry name" value="Cyclin-like"/>
    <property type="match status" value="2"/>
</dbReference>
<keyword evidence="1" id="KW-0195">Cyclin</keyword>
<dbReference type="EMBL" id="GL833136">
    <property type="protein sequence ID" value="EGB06167.1"/>
    <property type="molecule type" value="Genomic_DNA"/>
</dbReference>
<feature type="region of interest" description="Disordered" evidence="2">
    <location>
        <begin position="305"/>
        <end position="364"/>
    </location>
</feature>
<dbReference type="Pfam" id="PF00134">
    <property type="entry name" value="Cyclin_N"/>
    <property type="match status" value="1"/>
</dbReference>
<evidence type="ECO:0000259" key="3">
    <source>
        <dbReference type="SMART" id="SM00385"/>
    </source>
</evidence>
<dbReference type="InterPro" id="IPR006671">
    <property type="entry name" value="Cyclin_N"/>
</dbReference>
<dbReference type="KEGG" id="aaf:AURANDRAFT_65889"/>
<dbReference type="RefSeq" id="XP_009039119.1">
    <property type="nucleotide sequence ID" value="XM_009040871.1"/>
</dbReference>
<evidence type="ECO:0000313" key="5">
    <source>
        <dbReference type="Proteomes" id="UP000002729"/>
    </source>
</evidence>
<comment type="similarity">
    <text evidence="1">Belongs to the cyclin family.</text>
</comment>
<dbReference type="InterPro" id="IPR039361">
    <property type="entry name" value="Cyclin"/>
</dbReference>
<sequence>MAAYAQLAAALAKRQPGLADPAWLRLAWRRPVSPRGAAVAHMDFWLQPNFFAAALASGALDADAFCRAAKESEIPNFKGSDLGRFPLAPWLLAAGLNRPPGPPPDDRFRVFARSCLRGAALDGDAEWTWGHNVAARAAARSPEVCAAWVDFFYAPAAAWPELARLAAGPFRDTHHEVGVPTALRLVARGSPRLAPRWLDCWGCAQGWARDPRVVAAHGCGHRLDLALEPVRHAYQALLDDQRPAKADAALEAAIAALDADLGGWDGTARYWLDTRKDQWTSGCCELPGPAQTACACAARDPPAERRARTNRRFGTLPNARRIRAASADAETPPGLADPPNCDRPDVARAPASPPSPPGGDDVAGEFLSDEVVRTRLASMTAAEGDYAVVPHDYMTTVQRHGMTADWRTKIYTWYGQLTESFALSETCWECALNFLDRYLCATPRVKSCTGVNFQLLSVACLFLATKVEEPRPITTADFVALSEGVFAAEDVRLMELDLLCTLEWKIHPPTVAAFCELLAALVDGRAAAPATRAAIAATARGLGRRALADPAFLAYPPSMVAVNATICAMKQHGLGPSDVDAWMARVRRCALSYAARGDAARRVVDCGARLFRLACPDADADAEVAASTRRTPKARGAGDDRRSPDDVTADVAAERGEAMRDDDAAAA</sequence>
<evidence type="ECO:0000256" key="1">
    <source>
        <dbReference type="RuleBase" id="RU000383"/>
    </source>
</evidence>
<organism evidence="5">
    <name type="scientific">Aureococcus anophagefferens</name>
    <name type="common">Harmful bloom alga</name>
    <dbReference type="NCBI Taxonomy" id="44056"/>
    <lineage>
        <taxon>Eukaryota</taxon>
        <taxon>Sar</taxon>
        <taxon>Stramenopiles</taxon>
        <taxon>Ochrophyta</taxon>
        <taxon>Pelagophyceae</taxon>
        <taxon>Pelagomonadales</taxon>
        <taxon>Pelagomonadaceae</taxon>
        <taxon>Aureococcus</taxon>
    </lineage>
</organism>
<accession>F0YFC9</accession>
<dbReference type="SMART" id="SM00385">
    <property type="entry name" value="CYCLIN"/>
    <property type="match status" value="1"/>
</dbReference>
<dbReference type="SUPFAM" id="SSF47954">
    <property type="entry name" value="Cyclin-like"/>
    <property type="match status" value="1"/>
</dbReference>
<feature type="domain" description="Cyclin-like" evidence="3">
    <location>
        <begin position="412"/>
        <end position="500"/>
    </location>
</feature>
<reference evidence="4 5" key="1">
    <citation type="journal article" date="2011" name="Proc. Natl. Acad. Sci. U.S.A.">
        <title>Niche of harmful alga Aureococcus anophagefferens revealed through ecogenomics.</title>
        <authorList>
            <person name="Gobler C.J."/>
            <person name="Berry D.L."/>
            <person name="Dyhrman S.T."/>
            <person name="Wilhelm S.W."/>
            <person name="Salamov A."/>
            <person name="Lobanov A.V."/>
            <person name="Zhang Y."/>
            <person name="Collier J.L."/>
            <person name="Wurch L.L."/>
            <person name="Kustka A.B."/>
            <person name="Dill B.D."/>
            <person name="Shah M."/>
            <person name="VerBerkmoes N.C."/>
            <person name="Kuo A."/>
            <person name="Terry A."/>
            <person name="Pangilinan J."/>
            <person name="Lindquist E.A."/>
            <person name="Lucas S."/>
            <person name="Paulsen I.T."/>
            <person name="Hattenrath-Lehmann T.K."/>
            <person name="Talmage S.C."/>
            <person name="Walker E.A."/>
            <person name="Koch F."/>
            <person name="Burson A.M."/>
            <person name="Marcoval M.A."/>
            <person name="Tang Y.Z."/>
            <person name="Lecleir G.R."/>
            <person name="Coyne K.J."/>
            <person name="Berg G.M."/>
            <person name="Bertrand E.M."/>
            <person name="Saito M.A."/>
            <person name="Gladyshev V.N."/>
            <person name="Grigoriev I.V."/>
        </authorList>
    </citation>
    <scope>NUCLEOTIDE SEQUENCE [LARGE SCALE GENOMIC DNA]</scope>
    <source>
        <strain evidence="5">CCMP 1984</strain>
    </source>
</reference>
<feature type="compositionally biased region" description="Basic and acidic residues" evidence="2">
    <location>
        <begin position="652"/>
        <end position="667"/>
    </location>
</feature>
<dbReference type="Proteomes" id="UP000002729">
    <property type="component" value="Unassembled WGS sequence"/>
</dbReference>
<proteinExistence type="inferred from homology"/>
<dbReference type="InterPro" id="IPR013763">
    <property type="entry name" value="Cyclin-like_dom"/>
</dbReference>
<dbReference type="OrthoDB" id="64224at2759"/>
<dbReference type="eggNOG" id="KOG0654">
    <property type="taxonomic scope" value="Eukaryota"/>
</dbReference>
<feature type="region of interest" description="Disordered" evidence="2">
    <location>
        <begin position="622"/>
        <end position="667"/>
    </location>
</feature>
<dbReference type="InParanoid" id="F0YFC9"/>
<feature type="compositionally biased region" description="Basic and acidic residues" evidence="2">
    <location>
        <begin position="636"/>
        <end position="645"/>
    </location>
</feature>
<evidence type="ECO:0000256" key="2">
    <source>
        <dbReference type="SAM" id="MobiDB-lite"/>
    </source>
</evidence>
<name>F0YFC9_AURAN</name>
<evidence type="ECO:0000313" key="4">
    <source>
        <dbReference type="EMBL" id="EGB06167.1"/>
    </source>
</evidence>
<dbReference type="InterPro" id="IPR036915">
    <property type="entry name" value="Cyclin-like_sf"/>
</dbReference>
<dbReference type="AlphaFoldDB" id="F0YFC9"/>
<dbReference type="GeneID" id="20225558"/>
<protein>
    <recommendedName>
        <fullName evidence="3">Cyclin-like domain-containing protein</fullName>
    </recommendedName>
</protein>